<dbReference type="Proteomes" id="UP001409585">
    <property type="component" value="Unassembled WGS sequence"/>
</dbReference>
<dbReference type="AlphaFoldDB" id="A0AAV3TZV0"/>
<name>A0AAV3TZV0_9ALTE</name>
<dbReference type="RefSeq" id="WP_345419017.1">
    <property type="nucleotide sequence ID" value="NZ_AP031496.1"/>
</dbReference>
<keyword evidence="2" id="KW-1185">Reference proteome</keyword>
<accession>A0AAV3TZV0</accession>
<organism evidence="1 2">
    <name type="scientific">Halioxenophilus aromaticivorans</name>
    <dbReference type="NCBI Taxonomy" id="1306992"/>
    <lineage>
        <taxon>Bacteria</taxon>
        <taxon>Pseudomonadati</taxon>
        <taxon>Pseudomonadota</taxon>
        <taxon>Gammaproteobacteria</taxon>
        <taxon>Alteromonadales</taxon>
        <taxon>Alteromonadaceae</taxon>
        <taxon>Halioxenophilus</taxon>
    </lineage>
</organism>
<protein>
    <submittedName>
        <fullName evidence="1">Sulfotransferase family 2 domain-containing protein</fullName>
    </submittedName>
</protein>
<evidence type="ECO:0000313" key="2">
    <source>
        <dbReference type="Proteomes" id="UP001409585"/>
    </source>
</evidence>
<evidence type="ECO:0000313" key="1">
    <source>
        <dbReference type="EMBL" id="GAA4937045.1"/>
    </source>
</evidence>
<comment type="caution">
    <text evidence="1">The sequence shown here is derived from an EMBL/GenBank/DDBJ whole genome shotgun (WGS) entry which is preliminary data.</text>
</comment>
<dbReference type="EMBL" id="BAABLX010000007">
    <property type="protein sequence ID" value="GAA4937045.1"/>
    <property type="molecule type" value="Genomic_DNA"/>
</dbReference>
<dbReference type="InterPro" id="IPR027417">
    <property type="entry name" value="P-loop_NTPase"/>
</dbReference>
<sequence length="252" mass="28912">MRTVIIHYHLFKNAGTSVDRILADSFGDKWLNFDKPDENAKILPGEISEFIGANPQLVALSSHHVVPPIPVIPGVRVIPLLFIRHPILRARSAYLFEWQKAKGLEQPQGSFAEYVKQKVECNKYGVISNFHVSKLSCIQYSARDFAAKSLRDYEVLNRAKLLVDSLPFFGLVENFYQSLVRMHYLLKLDFPYLRVKTHEANVTQPTVFDVDEKISAIKDELGEEVFGVLMQANQMDLELYKYASNRFYTVAR</sequence>
<dbReference type="Gene3D" id="3.40.50.300">
    <property type="entry name" value="P-loop containing nucleotide triphosphate hydrolases"/>
    <property type="match status" value="1"/>
</dbReference>
<reference evidence="2" key="1">
    <citation type="journal article" date="2019" name="Int. J. Syst. Evol. Microbiol.">
        <title>The Global Catalogue of Microorganisms (GCM) 10K type strain sequencing project: providing services to taxonomists for standard genome sequencing and annotation.</title>
        <authorList>
            <consortium name="The Broad Institute Genomics Platform"/>
            <consortium name="The Broad Institute Genome Sequencing Center for Infectious Disease"/>
            <person name="Wu L."/>
            <person name="Ma J."/>
        </authorList>
    </citation>
    <scope>NUCLEOTIDE SEQUENCE [LARGE SCALE GENOMIC DNA]</scope>
    <source>
        <strain evidence="2">JCM 19134</strain>
    </source>
</reference>
<gene>
    <name evidence="1" type="ORF">GCM10025791_13480</name>
</gene>
<proteinExistence type="predicted"/>